<dbReference type="AlphaFoldDB" id="A0A8J2RXH3"/>
<dbReference type="GO" id="GO:0048788">
    <property type="term" value="C:cytoskeleton of presynaptic active zone"/>
    <property type="evidence" value="ECO:0007669"/>
    <property type="project" value="TreeGrafter"/>
</dbReference>
<feature type="domain" description="PDZ" evidence="5">
    <location>
        <begin position="581"/>
        <end position="668"/>
    </location>
</feature>
<evidence type="ECO:0000313" key="6">
    <source>
        <dbReference type="EMBL" id="CAH0110653.1"/>
    </source>
</evidence>
<sequence length="1259" mass="140462">MLSNNVVSFMKKMVKNSDTGQQENTMVSTNKLTRLKQTLTIGFQQAQDSVAKFSPKSIHVGVGDTSRQLSTKELSNEVTTFATSDCLDKDVSHPTNPQSALLNIVVGNKHCSGPPNRLTTCRVCVRSLSLENSDVSFRLCSQCNLKVCEDCASYSDLDNDIEKTFWRCSVCRRKHQGTASPIFSSQGMACTAIARPNTTTPIAHRWSEEKTSSVSMSTDDYNKRSRDPSPHATPGSAPVSRRERRSYSGESGFSTDQNYLANVQPMLQAESYKYGQGMSSEQSHVINERGNGQRIPERSPSHLSQVNDILRSTSASESSQEEMTETLKQYQRGITISRNIAPDIHCSESSTRRSSSRRSFQNQTRDQSVFLSADDASFSRINQQRRYSSESSDASDGGNTSGTQRRTSQEENEDSGGYGSSLLPSTRRRLSFRSNRTCHFYDIDGTESYAADEKSTTNVSVNRSSRRSCSDISQLSNDLVTTTKATSNQHRQHSTHGSTMYGSVDDEHTQLNRKISTQLSDTLVSHIRSQSPRPSMAFSRSGSDRRSIEREAIRIVIDDVDCPISCQAMPQSKHEESSTLNVCLLRDPNFSGKGFTAGFGLSLISGENVVISRIDSNGPADQAGLMCGDIVLSWDGVQLIGWNFEFGDIEEELQHSGDSIQIQVLRESFIEDLALSHAKQTKAYEQREDSSMRPNKLTTTPIILDVASSGRSTPPSPTRRRLPKAPTGSTKVTMDPLVAFVYRVQLQFNCSIERNGNVCMVITVIEAEKSITTSQQSQEMEEDSKENDFFWIRIILKLPSGASRKFVTERVKSLYGMRWNSFFTCSDLTTEDVSRSEFFLSLWADYFQKGETKIAEVIVEFQNITMDGRPTWFSLRNCDSSLFSSRRLCKAVSYDQQNQPQIYNLSRNSSELSVDQTSQSPTSSQQRTPSPPSICLPRSRSAEICQLLLQPEAPGWAMSGLSAPASLAPSRRGSSYNCDEELLVPHSSPSSRRGSCVIDANEMNNLEIVHQKLSSSTAHNLDPSELQHNRLPISQWRSQSFRTETKHNQQLSQSFTSKRIARILNSSALEFGVAQILPAGQVMLERDETIIRSKIESCGQIKLGLIFLQEQLEVEVIAARNLPIDGKNGSLPDTYVKVTICNGDRVFDTRKTRTMRQTCHPEFHQTLLLNTCNDKNATIIIEIRLKDGISTGKSICNSLALSPTHSINHISLEQDPFTLGFVHIALNRLTLKTLTISWYRLIPSYMVNSKNFIQRNISP</sequence>
<dbReference type="PROSITE" id="PS50004">
    <property type="entry name" value="C2"/>
    <property type="match status" value="1"/>
</dbReference>
<dbReference type="PROSITE" id="PS50106">
    <property type="entry name" value="PDZ"/>
    <property type="match status" value="1"/>
</dbReference>
<feature type="compositionally biased region" description="Polar residues" evidence="3">
    <location>
        <begin position="360"/>
        <end position="370"/>
    </location>
</feature>
<comment type="caution">
    <text evidence="6">The sequence shown here is derived from an EMBL/GenBank/DDBJ whole genome shotgun (WGS) entry which is preliminary data.</text>
</comment>
<dbReference type="Gene3D" id="3.30.40.10">
    <property type="entry name" value="Zinc/RING finger domain, C3HC4 (zinc finger)"/>
    <property type="match status" value="1"/>
</dbReference>
<name>A0A8J2RXH3_9CRUS</name>
<feature type="compositionally biased region" description="Polar residues" evidence="3">
    <location>
        <begin position="526"/>
        <end position="541"/>
    </location>
</feature>
<dbReference type="OrthoDB" id="10059918at2759"/>
<dbReference type="GO" id="GO:0048167">
    <property type="term" value="P:regulation of synaptic plasticity"/>
    <property type="evidence" value="ECO:0007669"/>
    <property type="project" value="TreeGrafter"/>
</dbReference>
<dbReference type="InterPro" id="IPR013083">
    <property type="entry name" value="Znf_RING/FYVE/PHD"/>
</dbReference>
<evidence type="ECO:0000259" key="4">
    <source>
        <dbReference type="PROSITE" id="PS50004"/>
    </source>
</evidence>
<gene>
    <name evidence="6" type="ORF">DGAL_LOCUS14244</name>
</gene>
<dbReference type="InterPro" id="IPR036034">
    <property type="entry name" value="PDZ_sf"/>
</dbReference>
<evidence type="ECO:0000256" key="3">
    <source>
        <dbReference type="SAM" id="MobiDB-lite"/>
    </source>
</evidence>
<dbReference type="GO" id="GO:0050806">
    <property type="term" value="P:positive regulation of synaptic transmission"/>
    <property type="evidence" value="ECO:0007669"/>
    <property type="project" value="TreeGrafter"/>
</dbReference>
<dbReference type="Gene3D" id="2.30.42.10">
    <property type="match status" value="1"/>
</dbReference>
<dbReference type="GO" id="GO:0042734">
    <property type="term" value="C:presynaptic membrane"/>
    <property type="evidence" value="ECO:0007669"/>
    <property type="project" value="TreeGrafter"/>
</dbReference>
<dbReference type="Proteomes" id="UP000789390">
    <property type="component" value="Unassembled WGS sequence"/>
</dbReference>
<dbReference type="InterPro" id="IPR011011">
    <property type="entry name" value="Znf_FYVE_PHD"/>
</dbReference>
<feature type="domain" description="C2" evidence="4">
    <location>
        <begin position="1097"/>
        <end position="1221"/>
    </location>
</feature>
<dbReference type="GO" id="GO:0031267">
    <property type="term" value="F:small GTPase binding"/>
    <property type="evidence" value="ECO:0007669"/>
    <property type="project" value="InterPro"/>
</dbReference>
<feature type="region of interest" description="Disordered" evidence="3">
    <location>
        <begin position="484"/>
        <end position="503"/>
    </location>
</feature>
<evidence type="ECO:0000256" key="1">
    <source>
        <dbReference type="ARBA" id="ARBA00023018"/>
    </source>
</evidence>
<dbReference type="PANTHER" id="PTHR12157">
    <property type="entry name" value="REGULATING SYNAPTIC MEMBRANE EXOCYTOSIS PROTEIN"/>
    <property type="match status" value="1"/>
</dbReference>
<dbReference type="GO" id="GO:0042391">
    <property type="term" value="P:regulation of membrane potential"/>
    <property type="evidence" value="ECO:0007669"/>
    <property type="project" value="TreeGrafter"/>
</dbReference>
<evidence type="ECO:0000313" key="7">
    <source>
        <dbReference type="Proteomes" id="UP000789390"/>
    </source>
</evidence>
<dbReference type="SMART" id="SM00228">
    <property type="entry name" value="PDZ"/>
    <property type="match status" value="1"/>
</dbReference>
<dbReference type="SUPFAM" id="SSF49562">
    <property type="entry name" value="C2 domain (Calcium/lipid-binding domain, CaLB)"/>
    <property type="match status" value="1"/>
</dbReference>
<keyword evidence="7" id="KW-1185">Reference proteome</keyword>
<dbReference type="SMART" id="SM00239">
    <property type="entry name" value="C2"/>
    <property type="match status" value="1"/>
</dbReference>
<evidence type="ECO:0000259" key="5">
    <source>
        <dbReference type="PROSITE" id="PS50106"/>
    </source>
</evidence>
<feature type="compositionally biased region" description="Basic and acidic residues" evidence="3">
    <location>
        <begin position="220"/>
        <end position="229"/>
    </location>
</feature>
<proteinExistence type="predicted"/>
<dbReference type="CDD" id="cd00136">
    <property type="entry name" value="PDZ_canonical"/>
    <property type="match status" value="1"/>
</dbReference>
<dbReference type="SUPFAM" id="SSF57903">
    <property type="entry name" value="FYVE/PHD zinc finger"/>
    <property type="match status" value="1"/>
</dbReference>
<feature type="region of interest" description="Disordered" evidence="3">
    <location>
        <begin position="339"/>
        <end position="427"/>
    </location>
</feature>
<evidence type="ECO:0000256" key="2">
    <source>
        <dbReference type="ARBA" id="ARBA00034103"/>
    </source>
</evidence>
<dbReference type="EMBL" id="CAKKLH010000304">
    <property type="protein sequence ID" value="CAH0110653.1"/>
    <property type="molecule type" value="Genomic_DNA"/>
</dbReference>
<accession>A0A8J2RXH3</accession>
<feature type="compositionally biased region" description="Low complexity" evidence="3">
    <location>
        <begin position="916"/>
        <end position="928"/>
    </location>
</feature>
<feature type="region of interest" description="Disordered" evidence="3">
    <location>
        <begin position="706"/>
        <end position="728"/>
    </location>
</feature>
<feature type="compositionally biased region" description="Low complexity" evidence="3">
    <location>
        <begin position="347"/>
        <end position="359"/>
    </location>
</feature>
<feature type="region of interest" description="Disordered" evidence="3">
    <location>
        <begin position="201"/>
        <end position="258"/>
    </location>
</feature>
<protein>
    <submittedName>
        <fullName evidence="6">Uncharacterized protein</fullName>
    </submittedName>
</protein>
<dbReference type="Pfam" id="PF00168">
    <property type="entry name" value="C2"/>
    <property type="match status" value="1"/>
</dbReference>
<dbReference type="Gene3D" id="2.60.40.150">
    <property type="entry name" value="C2 domain"/>
    <property type="match status" value="1"/>
</dbReference>
<feature type="compositionally biased region" description="Polar residues" evidence="3">
    <location>
        <begin position="379"/>
        <end position="406"/>
    </location>
</feature>
<dbReference type="SUPFAM" id="SSF50156">
    <property type="entry name" value="PDZ domain-like"/>
    <property type="match status" value="1"/>
</dbReference>
<dbReference type="PANTHER" id="PTHR12157:SF24">
    <property type="entry name" value="FIFE, ISOFORM D"/>
    <property type="match status" value="1"/>
</dbReference>
<dbReference type="InterPro" id="IPR039032">
    <property type="entry name" value="Rim-like"/>
</dbReference>
<comment type="subcellular location">
    <subcellularLocation>
        <location evidence="2">Synapse</location>
    </subcellularLocation>
</comment>
<feature type="compositionally biased region" description="Polar residues" evidence="3">
    <location>
        <begin position="484"/>
        <end position="501"/>
    </location>
</feature>
<dbReference type="InterPro" id="IPR000008">
    <property type="entry name" value="C2_dom"/>
</dbReference>
<dbReference type="GO" id="GO:0044325">
    <property type="term" value="F:transmembrane transporter binding"/>
    <property type="evidence" value="ECO:0007669"/>
    <property type="project" value="TreeGrafter"/>
</dbReference>
<dbReference type="InterPro" id="IPR001478">
    <property type="entry name" value="PDZ"/>
</dbReference>
<dbReference type="GO" id="GO:0048791">
    <property type="term" value="P:calcium ion-regulated exocytosis of neurotransmitter"/>
    <property type="evidence" value="ECO:0007669"/>
    <property type="project" value="TreeGrafter"/>
</dbReference>
<feature type="region of interest" description="Disordered" evidence="3">
    <location>
        <begin position="526"/>
        <end position="545"/>
    </location>
</feature>
<keyword evidence="1" id="KW-0770">Synapse</keyword>
<reference evidence="6" key="1">
    <citation type="submission" date="2021-11" db="EMBL/GenBank/DDBJ databases">
        <authorList>
            <person name="Schell T."/>
        </authorList>
    </citation>
    <scope>NUCLEOTIDE SEQUENCE</scope>
    <source>
        <strain evidence="6">M5</strain>
    </source>
</reference>
<feature type="region of interest" description="Disordered" evidence="3">
    <location>
        <begin position="907"/>
        <end position="937"/>
    </location>
</feature>
<dbReference type="InterPro" id="IPR035892">
    <property type="entry name" value="C2_domain_sf"/>
</dbReference>
<organism evidence="6 7">
    <name type="scientific">Daphnia galeata</name>
    <dbReference type="NCBI Taxonomy" id="27404"/>
    <lineage>
        <taxon>Eukaryota</taxon>
        <taxon>Metazoa</taxon>
        <taxon>Ecdysozoa</taxon>
        <taxon>Arthropoda</taxon>
        <taxon>Crustacea</taxon>
        <taxon>Branchiopoda</taxon>
        <taxon>Diplostraca</taxon>
        <taxon>Cladocera</taxon>
        <taxon>Anomopoda</taxon>
        <taxon>Daphniidae</taxon>
        <taxon>Daphnia</taxon>
    </lineage>
</organism>